<name>A0A830H7R6_9CHLO</name>
<reference evidence="9" key="1">
    <citation type="submission" date="2020-10" db="EMBL/GenBank/DDBJ databases">
        <title>Unveiling of a novel bifunctional photoreceptor, Dualchrome1, isolated from a cosmopolitan green alga.</title>
        <authorList>
            <person name="Suzuki S."/>
            <person name="Kawachi M."/>
        </authorList>
    </citation>
    <scope>NUCLEOTIDE SEQUENCE</scope>
    <source>
        <strain evidence="9">NIES 2893</strain>
    </source>
</reference>
<evidence type="ECO:0000256" key="7">
    <source>
        <dbReference type="ARBA" id="ARBA00049790"/>
    </source>
</evidence>
<dbReference type="GO" id="GO:0071164">
    <property type="term" value="F:RNA cap trimethylguanosine synthase activity"/>
    <property type="evidence" value="ECO:0007669"/>
    <property type="project" value="TreeGrafter"/>
</dbReference>
<proteinExistence type="inferred from homology"/>
<evidence type="ECO:0000256" key="5">
    <source>
        <dbReference type="ARBA" id="ARBA00048763"/>
    </source>
</evidence>
<gene>
    <name evidence="9" type="ORF">PPROV_000047800</name>
</gene>
<dbReference type="GO" id="GO:0005634">
    <property type="term" value="C:nucleus"/>
    <property type="evidence" value="ECO:0007669"/>
    <property type="project" value="TreeGrafter"/>
</dbReference>
<evidence type="ECO:0000256" key="3">
    <source>
        <dbReference type="ARBA" id="ARBA00047418"/>
    </source>
</evidence>
<evidence type="ECO:0000256" key="2">
    <source>
        <dbReference type="ARBA" id="ARBA00025783"/>
    </source>
</evidence>
<accession>A0A830H7R6</accession>
<dbReference type="Pfam" id="PF09445">
    <property type="entry name" value="Methyltransf_15"/>
    <property type="match status" value="1"/>
</dbReference>
<keyword evidence="10" id="KW-1185">Reference proteome</keyword>
<evidence type="ECO:0000313" key="9">
    <source>
        <dbReference type="EMBL" id="GHP01721.1"/>
    </source>
</evidence>
<feature type="domain" description="WW" evidence="8">
    <location>
        <begin position="54"/>
        <end position="88"/>
    </location>
</feature>
<evidence type="ECO:0000256" key="1">
    <source>
        <dbReference type="ARBA" id="ARBA00018517"/>
    </source>
</evidence>
<comment type="catalytic activity">
    <reaction evidence="3">
        <text>a 5'-end (N(2),N(7)-dimethyl 5'-triphosphoguanosine)-ribonucleoside in snoRNA + S-adenosyl-L-methionine = a 5'-end (N(2),N(2),N(7)-trimethyl 5'-triphosphoguanosine)-ribonucleoside in snoRNA + S-adenosyl-L-homocysteine + H(+)</text>
        <dbReference type="Rhea" id="RHEA:78507"/>
        <dbReference type="Rhea" id="RHEA-COMP:19088"/>
        <dbReference type="Rhea" id="RHEA-COMP:19090"/>
        <dbReference type="ChEBI" id="CHEBI:15378"/>
        <dbReference type="ChEBI" id="CHEBI:57856"/>
        <dbReference type="ChEBI" id="CHEBI:59789"/>
        <dbReference type="ChEBI" id="CHEBI:167623"/>
        <dbReference type="ChEBI" id="CHEBI:172880"/>
    </reaction>
    <physiologicalReaction direction="left-to-right" evidence="3">
        <dbReference type="Rhea" id="RHEA:78508"/>
    </physiologicalReaction>
</comment>
<dbReference type="EMBL" id="BNJQ01000001">
    <property type="protein sequence ID" value="GHP01721.1"/>
    <property type="molecule type" value="Genomic_DNA"/>
</dbReference>
<comment type="catalytic activity">
    <reaction evidence="4">
        <text>a 5'-end (N(7)-methyl 5'-triphosphoguanosine)-ribonucleoside in snoRNA + S-adenosyl-L-methionine = a 5'-end (N(2),N(7)-dimethyl 5'-triphosphoguanosine)-ribonucleoside in snoRNA + S-adenosyl-L-homocysteine + H(+)</text>
        <dbReference type="Rhea" id="RHEA:78475"/>
        <dbReference type="Rhea" id="RHEA-COMP:19086"/>
        <dbReference type="Rhea" id="RHEA-COMP:19088"/>
        <dbReference type="ChEBI" id="CHEBI:15378"/>
        <dbReference type="ChEBI" id="CHEBI:57856"/>
        <dbReference type="ChEBI" id="CHEBI:59789"/>
        <dbReference type="ChEBI" id="CHEBI:156461"/>
        <dbReference type="ChEBI" id="CHEBI:172880"/>
    </reaction>
    <physiologicalReaction direction="left-to-right" evidence="4">
        <dbReference type="Rhea" id="RHEA:78476"/>
    </physiologicalReaction>
</comment>
<dbReference type="AlphaFoldDB" id="A0A830H7R6"/>
<sequence length="334" mass="36622">MVEIVHTTRRVVSAEERKGAADRQAQQRAKLGLPLAFGAGEDAAAGAEVEAAQQGRERGWEEMYDDVTGAAYWRHRRTGRATWDPPPPEATPTEGRDDLKRYHERRYELFRRFDEGVRLDDEAWFSVTPELLAKHQAKRLLQAVAKPLSMVAVDVYAGGGGNAIQLAHRGGANAHVLGLELDTKRAHDAAHNAHVYGARWRVDIVIADATVLLPRLRAGIVDAVFSSPPWGGPRYRREQDGSFDADTLAPLSLADLWIAARRLLRDDDDGGGIAPQSTIATFLPRATTDASITHAAEMAGFDEVEVETAVLDRRAVGVTVYCRRAASPTSDVLY</sequence>
<dbReference type="CDD" id="cd02440">
    <property type="entry name" value="AdoMet_MTases"/>
    <property type="match status" value="1"/>
</dbReference>
<comment type="caution">
    <text evidence="9">The sequence shown here is derived from an EMBL/GenBank/DDBJ whole genome shotgun (WGS) entry which is preliminary data.</text>
</comment>
<dbReference type="PROSITE" id="PS50020">
    <property type="entry name" value="WW_DOMAIN_2"/>
    <property type="match status" value="1"/>
</dbReference>
<dbReference type="Gene3D" id="3.40.50.150">
    <property type="entry name" value="Vaccinia Virus protein VP39"/>
    <property type="match status" value="1"/>
</dbReference>
<dbReference type="SUPFAM" id="SSF53335">
    <property type="entry name" value="S-adenosyl-L-methionine-dependent methyltransferases"/>
    <property type="match status" value="1"/>
</dbReference>
<comment type="catalytic activity">
    <reaction evidence="5">
        <text>a 5'-end (N(2),N(7)-dimethyl 5'-triphosphoguanosine)-ribonucleoside in snRNA + S-adenosyl-L-methionine = a 5'-end (N(2),N(2),N(7)-trimethyl 5'-triphosphoguanosine)-ribonucleoside in snRNA + S-adenosyl-L-homocysteine + H(+)</text>
        <dbReference type="Rhea" id="RHEA:78479"/>
        <dbReference type="Rhea" id="RHEA-COMP:19087"/>
        <dbReference type="Rhea" id="RHEA-COMP:19089"/>
        <dbReference type="ChEBI" id="CHEBI:15378"/>
        <dbReference type="ChEBI" id="CHEBI:57856"/>
        <dbReference type="ChEBI" id="CHEBI:59789"/>
        <dbReference type="ChEBI" id="CHEBI:167623"/>
        <dbReference type="ChEBI" id="CHEBI:172880"/>
    </reaction>
    <physiologicalReaction direction="left-to-right" evidence="5">
        <dbReference type="Rhea" id="RHEA:78480"/>
    </physiologicalReaction>
</comment>
<comment type="catalytic activity">
    <reaction evidence="6">
        <text>a 5'-end (N(7)-methyl 5'-triphosphoguanosine)-ribonucleoside in snRNA + S-adenosyl-L-methionine = a 5'-end (N(2),N(7)-dimethyl 5'-triphosphoguanosine)-ribonucleoside in snRNA + S-adenosyl-L-homocysteine + H(+)</text>
        <dbReference type="Rhea" id="RHEA:78471"/>
        <dbReference type="Rhea" id="RHEA-COMP:19085"/>
        <dbReference type="Rhea" id="RHEA-COMP:19087"/>
        <dbReference type="ChEBI" id="CHEBI:15378"/>
        <dbReference type="ChEBI" id="CHEBI:57856"/>
        <dbReference type="ChEBI" id="CHEBI:59789"/>
        <dbReference type="ChEBI" id="CHEBI:156461"/>
        <dbReference type="ChEBI" id="CHEBI:172880"/>
    </reaction>
    <physiologicalReaction direction="left-to-right" evidence="6">
        <dbReference type="Rhea" id="RHEA:78472"/>
    </physiologicalReaction>
</comment>
<evidence type="ECO:0000256" key="4">
    <source>
        <dbReference type="ARBA" id="ARBA00048740"/>
    </source>
</evidence>
<evidence type="ECO:0000256" key="6">
    <source>
        <dbReference type="ARBA" id="ARBA00049075"/>
    </source>
</evidence>
<evidence type="ECO:0000313" key="10">
    <source>
        <dbReference type="Proteomes" id="UP000660262"/>
    </source>
</evidence>
<dbReference type="Proteomes" id="UP000660262">
    <property type="component" value="Unassembled WGS sequence"/>
</dbReference>
<evidence type="ECO:0000259" key="8">
    <source>
        <dbReference type="PROSITE" id="PS50020"/>
    </source>
</evidence>
<protein>
    <recommendedName>
        <fullName evidence="1">Trimethylguanosine synthase</fullName>
    </recommendedName>
    <alternativeName>
        <fullName evidence="7">Cap-specific guanine-N(2) methyltransferase</fullName>
    </alternativeName>
</protein>
<dbReference type="InterPro" id="IPR019012">
    <property type="entry name" value="RNA_cap_Gua-N2-MeTrfase"/>
</dbReference>
<dbReference type="PANTHER" id="PTHR14741:SF32">
    <property type="entry name" value="TRIMETHYLGUANOSINE SYNTHASE"/>
    <property type="match status" value="1"/>
</dbReference>
<dbReference type="OrthoDB" id="194443at2759"/>
<dbReference type="InterPro" id="IPR029063">
    <property type="entry name" value="SAM-dependent_MTases_sf"/>
</dbReference>
<organism evidence="9 10">
    <name type="scientific">Pycnococcus provasolii</name>
    <dbReference type="NCBI Taxonomy" id="41880"/>
    <lineage>
        <taxon>Eukaryota</taxon>
        <taxon>Viridiplantae</taxon>
        <taxon>Chlorophyta</taxon>
        <taxon>Pseudoscourfieldiophyceae</taxon>
        <taxon>Pseudoscourfieldiales</taxon>
        <taxon>Pycnococcaceae</taxon>
        <taxon>Pycnococcus</taxon>
    </lineage>
</organism>
<comment type="similarity">
    <text evidence="2">Belongs to the methyltransferase superfamily. Trimethylguanosine synthase family.</text>
</comment>
<dbReference type="InterPro" id="IPR001202">
    <property type="entry name" value="WW_dom"/>
</dbReference>
<dbReference type="PANTHER" id="PTHR14741">
    <property type="entry name" value="S-ADENOSYLMETHIONINE-DEPENDENT METHYLTRANSFERASE RELATED"/>
    <property type="match status" value="1"/>
</dbReference>